<dbReference type="AlphaFoldDB" id="W0PA29"/>
<name>W0PA29_ADVMD</name>
<evidence type="ECO:0000313" key="3">
    <source>
        <dbReference type="EMBL" id="AHG62260.1"/>
    </source>
</evidence>
<sequence length="354" mass="38179">MISKNHIRILSSVTAHACATIAIMLTCAPLVSAQSAAAPIADTVPAGTTLTIGDPKTQRALELSGEVKNLPFTPKWVNISGGPRTTEAFRANALDIGSVADIPPIHATWTGLPVKIIAAAFRKDPLEHPIYKLGIAPGADINRIEDLKGKKIAFSPGQAQGALVLRILQKAGLTKDDVTLVEMPSTGDVYVSALASKLVDAAPIAEANQPRYLANYGSNGARVISHGLRDDAWHLYTLQSVLDDPAKAAAARAYVQAWAKATRWIYEHPKEWVEGYYVQDQGLKTADGEYLAKSAGEPDIPADWNDVITRQQATIDLLAKETGNERLDAEKLFDRRFEKVATQSLQATQTLGKQ</sequence>
<evidence type="ECO:0000259" key="2">
    <source>
        <dbReference type="Pfam" id="PF09084"/>
    </source>
</evidence>
<dbReference type="Gene3D" id="3.40.190.10">
    <property type="entry name" value="Periplasmic binding protein-like II"/>
    <property type="match status" value="2"/>
</dbReference>
<evidence type="ECO:0000313" key="4">
    <source>
        <dbReference type="Proteomes" id="UP000019095"/>
    </source>
</evidence>
<dbReference type="STRING" id="1247726.MIM_c01580"/>
<proteinExistence type="predicted"/>
<accession>W0PA29</accession>
<dbReference type="PANTHER" id="PTHR30024:SF48">
    <property type="entry name" value="ABC TRANSPORTER SUBSTRATE-BINDING PROTEIN"/>
    <property type="match status" value="1"/>
</dbReference>
<dbReference type="PANTHER" id="PTHR30024">
    <property type="entry name" value="ALIPHATIC SULFONATES-BINDING PROTEIN-RELATED"/>
    <property type="match status" value="1"/>
</dbReference>
<dbReference type="KEGG" id="amim:MIM_c01580"/>
<dbReference type="PATRIC" id="fig|1247726.3.peg.173"/>
<feature type="signal peptide" evidence="1">
    <location>
        <begin position="1"/>
        <end position="17"/>
    </location>
</feature>
<feature type="domain" description="SsuA/THI5-like" evidence="2">
    <location>
        <begin position="85"/>
        <end position="271"/>
    </location>
</feature>
<dbReference type="SUPFAM" id="SSF53850">
    <property type="entry name" value="Periplasmic binding protein-like II"/>
    <property type="match status" value="1"/>
</dbReference>
<dbReference type="Proteomes" id="UP000019095">
    <property type="component" value="Chromosome"/>
</dbReference>
<keyword evidence="4" id="KW-1185">Reference proteome</keyword>
<feature type="chain" id="PRO_5004793394" evidence="1">
    <location>
        <begin position="18"/>
        <end position="354"/>
    </location>
</feature>
<reference evidence="3 4" key="1">
    <citation type="journal article" date="2014" name="Microbiology">
        <title>Unravelling the complete genome sequence of Advenella mimigardefordensis strain DPN7T and novel insights in the catabolism of the xenobiotic polythioester precursor 3,3'-dithiodipropionate.</title>
        <authorList>
            <person name="Wubbeler J.H."/>
            <person name="Hiessl S."/>
            <person name="Schuldes J."/>
            <person name="Thurmer A."/>
            <person name="Daniel R."/>
            <person name="Steinbuchel A."/>
        </authorList>
    </citation>
    <scope>NUCLEOTIDE SEQUENCE [LARGE SCALE GENOMIC DNA]</scope>
    <source>
        <strain evidence="4">DSM 17166 / LMG 22922 / DPN7</strain>
    </source>
</reference>
<dbReference type="Pfam" id="PF09084">
    <property type="entry name" value="NMT1"/>
    <property type="match status" value="1"/>
</dbReference>
<gene>
    <name evidence="3" type="ORF">MIM_c01580</name>
</gene>
<keyword evidence="1" id="KW-0732">Signal</keyword>
<dbReference type="eggNOG" id="COG0715">
    <property type="taxonomic scope" value="Bacteria"/>
</dbReference>
<dbReference type="EMBL" id="CP003915">
    <property type="protein sequence ID" value="AHG62260.1"/>
    <property type="molecule type" value="Genomic_DNA"/>
</dbReference>
<organism evidence="3 4">
    <name type="scientific">Advenella mimigardefordensis (strain DSM 17166 / LMG 22922 / DPN7)</name>
    <dbReference type="NCBI Taxonomy" id="1247726"/>
    <lineage>
        <taxon>Bacteria</taxon>
        <taxon>Pseudomonadati</taxon>
        <taxon>Pseudomonadota</taxon>
        <taxon>Betaproteobacteria</taxon>
        <taxon>Burkholderiales</taxon>
        <taxon>Alcaligenaceae</taxon>
    </lineage>
</organism>
<dbReference type="HOGENOM" id="CLU_028871_2_1_4"/>
<protein>
    <submittedName>
        <fullName evidence="3">Putative ABC-type sulfonate transport protein</fullName>
    </submittedName>
</protein>
<dbReference type="OrthoDB" id="286202at2"/>
<evidence type="ECO:0000256" key="1">
    <source>
        <dbReference type="SAM" id="SignalP"/>
    </source>
</evidence>
<dbReference type="RefSeq" id="WP_025370858.1">
    <property type="nucleotide sequence ID" value="NZ_CP003915.1"/>
</dbReference>
<dbReference type="InterPro" id="IPR015168">
    <property type="entry name" value="SsuA/THI5"/>
</dbReference>